<reference evidence="7" key="1">
    <citation type="submission" date="2022-08" db="EMBL/GenBank/DDBJ databases">
        <authorList>
            <consortium name="DOE Joint Genome Institute"/>
            <person name="Min B."/>
            <person name="Riley R."/>
            <person name="Sierra-Patev S."/>
            <person name="Naranjo-Ortiz M."/>
            <person name="Looney B."/>
            <person name="Konkel Z."/>
            <person name="Slot J.C."/>
            <person name="Sakamoto Y."/>
            <person name="Steenwyk J.L."/>
            <person name="Rokas A."/>
            <person name="Carro J."/>
            <person name="Camarero S."/>
            <person name="Ferreira P."/>
            <person name="Molpeceres G."/>
            <person name="Ruiz-Duenas F.J."/>
            <person name="Serrano A."/>
            <person name="Henrissat B."/>
            <person name="Drula E."/>
            <person name="Hughes K.W."/>
            <person name="Mata J.L."/>
            <person name="Ishikawa N.K."/>
            <person name="Vargas-Isla R."/>
            <person name="Ushijima S."/>
            <person name="Smith C.A."/>
            <person name="Ahrendt S."/>
            <person name="Andreopoulos W."/>
            <person name="He G."/>
            <person name="Labutti K."/>
            <person name="Lipzen A."/>
            <person name="Ng V."/>
            <person name="Sandor L."/>
            <person name="Barry K."/>
            <person name="Martinez A.T."/>
            <person name="Xiao Y."/>
            <person name="Gibbons J.G."/>
            <person name="Terashima K."/>
            <person name="Hibbett D.S."/>
            <person name="Grigoriev I.V."/>
        </authorList>
    </citation>
    <scope>NUCLEOTIDE SEQUENCE</scope>
    <source>
        <strain evidence="7">TFB7829</strain>
    </source>
</reference>
<evidence type="ECO:0000256" key="5">
    <source>
        <dbReference type="SAM" id="MobiDB-lite"/>
    </source>
</evidence>
<feature type="domain" description="FAD-binding" evidence="6">
    <location>
        <begin position="9"/>
        <end position="195"/>
    </location>
</feature>
<feature type="compositionally biased region" description="Low complexity" evidence="5">
    <location>
        <begin position="375"/>
        <end position="385"/>
    </location>
</feature>
<organism evidence="7 8">
    <name type="scientific">Lentinula detonsa</name>
    <dbReference type="NCBI Taxonomy" id="2804962"/>
    <lineage>
        <taxon>Eukaryota</taxon>
        <taxon>Fungi</taxon>
        <taxon>Dikarya</taxon>
        <taxon>Basidiomycota</taxon>
        <taxon>Agaricomycotina</taxon>
        <taxon>Agaricomycetes</taxon>
        <taxon>Agaricomycetidae</taxon>
        <taxon>Agaricales</taxon>
        <taxon>Marasmiineae</taxon>
        <taxon>Omphalotaceae</taxon>
        <taxon>Lentinula</taxon>
    </lineage>
</organism>
<keyword evidence="4" id="KW-0560">Oxidoreductase</keyword>
<evidence type="ECO:0000259" key="6">
    <source>
        <dbReference type="Pfam" id="PF01494"/>
    </source>
</evidence>
<dbReference type="EMBL" id="MU801941">
    <property type="protein sequence ID" value="KAJ3986432.1"/>
    <property type="molecule type" value="Genomic_DNA"/>
</dbReference>
<evidence type="ECO:0000256" key="3">
    <source>
        <dbReference type="ARBA" id="ARBA00022827"/>
    </source>
</evidence>
<dbReference type="Gene3D" id="3.50.50.60">
    <property type="entry name" value="FAD/NAD(P)-binding domain"/>
    <property type="match status" value="1"/>
</dbReference>
<evidence type="ECO:0000256" key="4">
    <source>
        <dbReference type="ARBA" id="ARBA00023002"/>
    </source>
</evidence>
<comment type="caution">
    <text evidence="7">The sequence shown here is derived from an EMBL/GenBank/DDBJ whole genome shotgun (WGS) entry which is preliminary data.</text>
</comment>
<feature type="domain" description="FAD-binding" evidence="6">
    <location>
        <begin position="304"/>
        <end position="362"/>
    </location>
</feature>
<dbReference type="InterPro" id="IPR050641">
    <property type="entry name" value="RIFMO-like"/>
</dbReference>
<accession>A0AA38Q3F2</accession>
<dbReference type="AlphaFoldDB" id="A0AA38Q3F2"/>
<evidence type="ECO:0000313" key="8">
    <source>
        <dbReference type="Proteomes" id="UP001163850"/>
    </source>
</evidence>
<proteinExistence type="predicted"/>
<gene>
    <name evidence="7" type="ORF">F5890DRAFT_1552292</name>
</gene>
<keyword evidence="3" id="KW-0274">FAD</keyword>
<comment type="cofactor">
    <cofactor evidence="1">
        <name>FAD</name>
        <dbReference type="ChEBI" id="CHEBI:57692"/>
    </cofactor>
</comment>
<dbReference type="GO" id="GO:0071949">
    <property type="term" value="F:FAD binding"/>
    <property type="evidence" value="ECO:0007669"/>
    <property type="project" value="InterPro"/>
</dbReference>
<feature type="compositionally biased region" description="Basic and acidic residues" evidence="5">
    <location>
        <begin position="362"/>
        <end position="374"/>
    </location>
</feature>
<sequence length="453" mass="49294">MPHTLPTEIQILIVGAGPSGLAAAISLICNGIEPSNLTIVDCAEKGANTSRALAIHSATLEALDQYGCASRLIELGIKGTDWRVGDRSSTIFKTSFSSNAPYTKYPFMLILEQSTTEHVLEERLRELGVEVKRPFRVIGMSDSGDKATSVLFESGEIVRTKFVIGADGVRSSVRQLSGIDFADPDGKSIDESVTDLVAQMVLADVSISLPEDQAALYSSGLSLTTSDAGMFLLLPLGKPTVGEGLYKSSQPVYRVGFNVPRALGEPPSKPSLEYIQSNTDQQAPFSLCSDPKVNPNPVKITQVHWSTRLRIRSAIADVFFKRVHGGIVFLIGDAGHVHSPAGGQMSLRDATGLGPVLVGHIRKSEKSSKERSDENNSTDPDADTDTATLKDYAALRRMRGLENIRLTKRMTGTIGFVLKPRLFNWPLWIFKLLLKLSVFQNMFVYRLSGLGNR</sequence>
<dbReference type="PANTHER" id="PTHR43004">
    <property type="entry name" value="TRK SYSTEM POTASSIUM UPTAKE PROTEIN"/>
    <property type="match status" value="1"/>
</dbReference>
<dbReference type="InterPro" id="IPR002938">
    <property type="entry name" value="FAD-bd"/>
</dbReference>
<dbReference type="GO" id="GO:0016709">
    <property type="term" value="F:oxidoreductase activity, acting on paired donors, with incorporation or reduction of molecular oxygen, NAD(P)H as one donor, and incorporation of one atom of oxygen"/>
    <property type="evidence" value="ECO:0007669"/>
    <property type="project" value="UniProtKB-ARBA"/>
</dbReference>
<evidence type="ECO:0000313" key="7">
    <source>
        <dbReference type="EMBL" id="KAJ3986432.1"/>
    </source>
</evidence>
<feature type="region of interest" description="Disordered" evidence="5">
    <location>
        <begin position="362"/>
        <end position="385"/>
    </location>
</feature>
<evidence type="ECO:0000256" key="2">
    <source>
        <dbReference type="ARBA" id="ARBA00022630"/>
    </source>
</evidence>
<keyword evidence="2" id="KW-0285">Flavoprotein</keyword>
<protein>
    <recommendedName>
        <fullName evidence="6">FAD-binding domain-containing protein</fullName>
    </recommendedName>
</protein>
<name>A0AA38Q3F2_9AGAR</name>
<dbReference type="InterPro" id="IPR036188">
    <property type="entry name" value="FAD/NAD-bd_sf"/>
</dbReference>
<dbReference type="Pfam" id="PF01494">
    <property type="entry name" value="FAD_binding_3"/>
    <property type="match status" value="2"/>
</dbReference>
<dbReference type="PRINTS" id="PR00420">
    <property type="entry name" value="RNGMNOXGNASE"/>
</dbReference>
<evidence type="ECO:0000256" key="1">
    <source>
        <dbReference type="ARBA" id="ARBA00001974"/>
    </source>
</evidence>
<dbReference type="SUPFAM" id="SSF51905">
    <property type="entry name" value="FAD/NAD(P)-binding domain"/>
    <property type="match status" value="1"/>
</dbReference>
<dbReference type="PANTHER" id="PTHR43004:SF19">
    <property type="entry name" value="BINDING MONOOXYGENASE, PUTATIVE (JCVI)-RELATED"/>
    <property type="match status" value="1"/>
</dbReference>
<dbReference type="Gene3D" id="3.30.70.2450">
    <property type="match status" value="1"/>
</dbReference>
<dbReference type="Proteomes" id="UP001163850">
    <property type="component" value="Unassembled WGS sequence"/>
</dbReference>